<organism evidence="1 2">
    <name type="scientific">Paraburkholderia bryophila</name>
    <dbReference type="NCBI Taxonomy" id="420952"/>
    <lineage>
        <taxon>Bacteria</taxon>
        <taxon>Pseudomonadati</taxon>
        <taxon>Pseudomonadota</taxon>
        <taxon>Betaproteobacteria</taxon>
        <taxon>Burkholderiales</taxon>
        <taxon>Burkholderiaceae</taxon>
        <taxon>Paraburkholderia</taxon>
    </lineage>
</organism>
<protein>
    <submittedName>
        <fullName evidence="1">DMSO/TMAO reductase YedYZ molybdopterin-dependent catalytic subunit</fullName>
    </submittedName>
</protein>
<gene>
    <name evidence="1" type="ORF">GGD40_002509</name>
</gene>
<name>A0A7Z0B7Q5_9BURK</name>
<dbReference type="AlphaFoldDB" id="A0A7Z0B7Q5"/>
<evidence type="ECO:0000313" key="2">
    <source>
        <dbReference type="Proteomes" id="UP000540929"/>
    </source>
</evidence>
<dbReference type="Proteomes" id="UP000540929">
    <property type="component" value="Unassembled WGS sequence"/>
</dbReference>
<keyword evidence="2" id="KW-1185">Reference proteome</keyword>
<dbReference type="RefSeq" id="WP_179743871.1">
    <property type="nucleotide sequence ID" value="NZ_JACCAS010000001.1"/>
</dbReference>
<comment type="caution">
    <text evidence="1">The sequence shown here is derived from an EMBL/GenBank/DDBJ whole genome shotgun (WGS) entry which is preliminary data.</text>
</comment>
<accession>A0A7Z0B7Q5</accession>
<reference evidence="1 2" key="1">
    <citation type="submission" date="2020-07" db="EMBL/GenBank/DDBJ databases">
        <title>Exploring microbial biodiversity for novel pathways involved in the catabolism of aromatic compounds derived from lignin.</title>
        <authorList>
            <person name="Elkins J."/>
        </authorList>
    </citation>
    <scope>NUCLEOTIDE SEQUENCE [LARGE SCALE GENOMIC DNA]</scope>
    <source>
        <strain evidence="1 2">H2C3C</strain>
    </source>
</reference>
<proteinExistence type="predicted"/>
<evidence type="ECO:0000313" key="1">
    <source>
        <dbReference type="EMBL" id="NYH23030.1"/>
    </source>
</evidence>
<dbReference type="EMBL" id="JACCAS010000001">
    <property type="protein sequence ID" value="NYH23030.1"/>
    <property type="molecule type" value="Genomic_DNA"/>
</dbReference>
<sequence length="147" mass="15487">MAQCPRSKASFDAAPIDIHPSSLALNMKKTIFLALAFATASTAFGAAELKITAAAMASQYDSDSDAASKFTDKQLALTGKLLSLESGITDDDVVGKLGDDPDTAVRVSFADKASADKVRPRIGQKVTLHCFGAYSTTYPAATDCKFR</sequence>